<dbReference type="SMART" id="SM00304">
    <property type="entry name" value="HAMP"/>
    <property type="match status" value="1"/>
</dbReference>
<dbReference type="InterPro" id="IPR029150">
    <property type="entry name" value="dCache_3"/>
</dbReference>
<dbReference type="KEGG" id="salm:D0Y50_08705"/>
<dbReference type="NCBIfam" id="TIGR00254">
    <property type="entry name" value="GGDEF"/>
    <property type="match status" value="1"/>
</dbReference>
<evidence type="ECO:0000313" key="4">
    <source>
        <dbReference type="EMBL" id="AXR06437.1"/>
    </source>
</evidence>
<dbReference type="InterPro" id="IPR043128">
    <property type="entry name" value="Rev_trsase/Diguanyl_cyclase"/>
</dbReference>
<organism evidence="4 5">
    <name type="scientific">Salinimonas sediminis</name>
    <dbReference type="NCBI Taxonomy" id="2303538"/>
    <lineage>
        <taxon>Bacteria</taxon>
        <taxon>Pseudomonadati</taxon>
        <taxon>Pseudomonadota</taxon>
        <taxon>Gammaproteobacteria</taxon>
        <taxon>Alteromonadales</taxon>
        <taxon>Alteromonadaceae</taxon>
        <taxon>Alteromonas/Salinimonas group</taxon>
        <taxon>Salinimonas</taxon>
    </lineage>
</organism>
<keyword evidence="1" id="KW-1133">Transmembrane helix</keyword>
<sequence length="822" mass="90763">MYRPNQVSDLVSARLASNRAVGQLKACGRWCSRSIVGVSTVSFRKSLFQVVIGSILLTAIVILVAVWTATLTLVSEQASRILTVASAVFTSTVKERQQQLLSSASVLTADFGFIQAIASGDATTLSTALNNQRQRIGADFLFTVTPDRTIVCSHQPCFSYIDLLDDEAPFNELLSTGTIGKYQFIDDALVQLLLVPVIRGGVTAIAGLGFVIDDRFLAELSAISQSEIVIVRNLDRGPPPVTSPNHLIAASQGPDMAKYLLDSPSSLSWLDVSLQHTTGFIVRSVALPEQSDIGVSIVVAHDIRDQLASFATLQMTVLALSALAISLAVTVAMFQAKKLSEPVHQLVSAAKRIASGDYGSNLTIRHTVTELAVLAESFDTMQSQIVEREQRIRYQSEHDPLTGLYNRARAATVINEKLASRLPFQCLALKIVAFRTVNDLYGYAIGDYCVQILAKRLLRWPGQAARLSGGEILYIPEQPLNNTQLETLKLILEQPIEKSILVIPIKIMIAKIACPGKVITAEDLFRKVNIVFDEATRNERWLVTYKESIEAKYLRRLAIITELKQSLTAERNELSMVYQPKINLQTMQVVSVEALIRWDNHTLGKVPPDEFIQIAERAGLIDQVTHWVVTQTLQHLRYFRDMGFAFTVAINLSSQDIQNPVVFERLNRQLSELGLSASDIELEITESDLLADGPHAFQTLLNLKAQGFTLAIDDFGTGYSSLSYLKKLPVDNLKIDKSFVLKLSTDTDDQRLVHTILSLAAMFELNVVAEGVEDEAALHILQEWGCQVAQGYFISKPLPLQELLVWLRDTAYTPKNIGTALG</sequence>
<dbReference type="Gene3D" id="6.10.340.10">
    <property type="match status" value="1"/>
</dbReference>
<dbReference type="PROSITE" id="PS50883">
    <property type="entry name" value="EAL"/>
    <property type="match status" value="1"/>
</dbReference>
<dbReference type="InterPro" id="IPR003660">
    <property type="entry name" value="HAMP_dom"/>
</dbReference>
<dbReference type="Proteomes" id="UP000262073">
    <property type="component" value="Chromosome"/>
</dbReference>
<dbReference type="AlphaFoldDB" id="A0A346NLN0"/>
<dbReference type="InterPro" id="IPR000160">
    <property type="entry name" value="GGDEF_dom"/>
</dbReference>
<dbReference type="PROSITE" id="PS50885">
    <property type="entry name" value="HAMP"/>
    <property type="match status" value="1"/>
</dbReference>
<dbReference type="Gene3D" id="3.30.70.270">
    <property type="match status" value="1"/>
</dbReference>
<dbReference type="PANTHER" id="PTHR33121">
    <property type="entry name" value="CYCLIC DI-GMP PHOSPHODIESTERASE PDEF"/>
    <property type="match status" value="1"/>
</dbReference>
<evidence type="ECO:0000256" key="1">
    <source>
        <dbReference type="SAM" id="Phobius"/>
    </source>
</evidence>
<dbReference type="InterPro" id="IPR029787">
    <property type="entry name" value="Nucleotide_cyclase"/>
</dbReference>
<keyword evidence="1" id="KW-0472">Membrane</keyword>
<dbReference type="SUPFAM" id="SSF141868">
    <property type="entry name" value="EAL domain-like"/>
    <property type="match status" value="1"/>
</dbReference>
<evidence type="ECO:0000259" key="3">
    <source>
        <dbReference type="PROSITE" id="PS50885"/>
    </source>
</evidence>
<evidence type="ECO:0000313" key="5">
    <source>
        <dbReference type="Proteomes" id="UP000262073"/>
    </source>
</evidence>
<dbReference type="GO" id="GO:0007165">
    <property type="term" value="P:signal transduction"/>
    <property type="evidence" value="ECO:0007669"/>
    <property type="project" value="InterPro"/>
</dbReference>
<feature type="domain" description="EAL" evidence="2">
    <location>
        <begin position="556"/>
        <end position="811"/>
    </location>
</feature>
<dbReference type="Pfam" id="PF00990">
    <property type="entry name" value="GGDEF"/>
    <property type="match status" value="1"/>
</dbReference>
<accession>A0A346NLN0</accession>
<dbReference type="Pfam" id="PF00672">
    <property type="entry name" value="HAMP"/>
    <property type="match status" value="1"/>
</dbReference>
<dbReference type="InterPro" id="IPR050706">
    <property type="entry name" value="Cyclic-di-GMP_PDE-like"/>
</dbReference>
<dbReference type="CDD" id="cd06225">
    <property type="entry name" value="HAMP"/>
    <property type="match status" value="1"/>
</dbReference>
<feature type="transmembrane region" description="Helical" evidence="1">
    <location>
        <begin position="47"/>
        <end position="74"/>
    </location>
</feature>
<name>A0A346NLN0_9ALTE</name>
<dbReference type="CDD" id="cd01948">
    <property type="entry name" value="EAL"/>
    <property type="match status" value="1"/>
</dbReference>
<proteinExistence type="predicted"/>
<dbReference type="SMART" id="SM00267">
    <property type="entry name" value="GGDEF"/>
    <property type="match status" value="1"/>
</dbReference>
<gene>
    <name evidence="4" type="ORF">D0Y50_08705</name>
</gene>
<dbReference type="Pfam" id="PF14827">
    <property type="entry name" value="dCache_3"/>
    <property type="match status" value="1"/>
</dbReference>
<reference evidence="4 5" key="1">
    <citation type="submission" date="2018-08" db="EMBL/GenBank/DDBJ databases">
        <title>Salinimonas sediminis sp. nov., a piezophilic bacterium isolated from a deep-sea sediment sample from the New Britain Trench.</title>
        <authorList>
            <person name="Cao J."/>
        </authorList>
    </citation>
    <scope>NUCLEOTIDE SEQUENCE [LARGE SCALE GENOMIC DNA]</scope>
    <source>
        <strain evidence="4 5">N102</strain>
    </source>
</reference>
<keyword evidence="1" id="KW-0812">Transmembrane</keyword>
<dbReference type="InterPro" id="IPR035919">
    <property type="entry name" value="EAL_sf"/>
</dbReference>
<evidence type="ECO:0000259" key="2">
    <source>
        <dbReference type="PROSITE" id="PS50883"/>
    </source>
</evidence>
<dbReference type="PANTHER" id="PTHR33121:SF79">
    <property type="entry name" value="CYCLIC DI-GMP PHOSPHODIESTERASE PDED-RELATED"/>
    <property type="match status" value="1"/>
</dbReference>
<keyword evidence="5" id="KW-1185">Reference proteome</keyword>
<dbReference type="SMART" id="SM00052">
    <property type="entry name" value="EAL"/>
    <property type="match status" value="1"/>
</dbReference>
<dbReference type="Gene3D" id="3.20.20.450">
    <property type="entry name" value="EAL domain"/>
    <property type="match status" value="1"/>
</dbReference>
<dbReference type="GO" id="GO:0071111">
    <property type="term" value="F:cyclic-guanylate-specific phosphodiesterase activity"/>
    <property type="evidence" value="ECO:0007669"/>
    <property type="project" value="InterPro"/>
</dbReference>
<feature type="domain" description="HAMP" evidence="3">
    <location>
        <begin position="337"/>
        <end position="390"/>
    </location>
</feature>
<dbReference type="InterPro" id="IPR001633">
    <property type="entry name" value="EAL_dom"/>
</dbReference>
<dbReference type="SUPFAM" id="SSF158472">
    <property type="entry name" value="HAMP domain-like"/>
    <property type="match status" value="1"/>
</dbReference>
<dbReference type="Pfam" id="PF00563">
    <property type="entry name" value="EAL"/>
    <property type="match status" value="1"/>
</dbReference>
<protein>
    <submittedName>
        <fullName evidence="4">EAL domain-containing protein</fullName>
    </submittedName>
</protein>
<dbReference type="EMBL" id="CP031769">
    <property type="protein sequence ID" value="AXR06437.1"/>
    <property type="molecule type" value="Genomic_DNA"/>
</dbReference>
<dbReference type="SUPFAM" id="SSF55073">
    <property type="entry name" value="Nucleotide cyclase"/>
    <property type="match status" value="1"/>
</dbReference>
<dbReference type="GO" id="GO:0016020">
    <property type="term" value="C:membrane"/>
    <property type="evidence" value="ECO:0007669"/>
    <property type="project" value="InterPro"/>
</dbReference>